<dbReference type="Proteomes" id="UP001165685">
    <property type="component" value="Unassembled WGS sequence"/>
</dbReference>
<evidence type="ECO:0000313" key="2">
    <source>
        <dbReference type="EMBL" id="MDA2804569.1"/>
    </source>
</evidence>
<gene>
    <name evidence="2" type="ORF">O4U47_08600</name>
</gene>
<protein>
    <submittedName>
        <fullName evidence="2">SpoIIE family protein phosphatase</fullName>
    </submittedName>
</protein>
<evidence type="ECO:0000259" key="1">
    <source>
        <dbReference type="PROSITE" id="PS51746"/>
    </source>
</evidence>
<organism evidence="2 3">
    <name type="scientific">Nocardiopsis suaedae</name>
    <dbReference type="NCBI Taxonomy" id="3018444"/>
    <lineage>
        <taxon>Bacteria</taxon>
        <taxon>Bacillati</taxon>
        <taxon>Actinomycetota</taxon>
        <taxon>Actinomycetes</taxon>
        <taxon>Streptosporangiales</taxon>
        <taxon>Nocardiopsidaceae</taxon>
        <taxon>Nocardiopsis</taxon>
    </lineage>
</organism>
<dbReference type="Gene3D" id="3.60.40.10">
    <property type="entry name" value="PPM-type phosphatase domain"/>
    <property type="match status" value="1"/>
</dbReference>
<evidence type="ECO:0000313" key="3">
    <source>
        <dbReference type="Proteomes" id="UP001165685"/>
    </source>
</evidence>
<accession>A0ABT4TIQ7</accession>
<dbReference type="InterPro" id="IPR036457">
    <property type="entry name" value="PPM-type-like_dom_sf"/>
</dbReference>
<dbReference type="EMBL" id="JAQFWP010000012">
    <property type="protein sequence ID" value="MDA2804569.1"/>
    <property type="molecule type" value="Genomic_DNA"/>
</dbReference>
<feature type="domain" description="PPM-type phosphatase" evidence="1">
    <location>
        <begin position="3"/>
        <end position="222"/>
    </location>
</feature>
<dbReference type="PROSITE" id="PS51746">
    <property type="entry name" value="PPM_2"/>
    <property type="match status" value="1"/>
</dbReference>
<dbReference type="SUPFAM" id="SSF81606">
    <property type="entry name" value="PP2C-like"/>
    <property type="match status" value="1"/>
</dbReference>
<comment type="caution">
    <text evidence="2">The sequence shown here is derived from an EMBL/GenBank/DDBJ whole genome shotgun (WGS) entry which is preliminary data.</text>
</comment>
<dbReference type="InterPro" id="IPR001932">
    <property type="entry name" value="PPM-type_phosphatase-like_dom"/>
</dbReference>
<sequence length="230" mass="24129">MITTALATRRGSRAFNCDAASVHTCDNATAAALIDGIGNDENTATTARLLAETVARVTAHRGGLAGLLSGTQLLQVDHAGDAVGVAALAHPGSPTWVWWSGDCRAYGLNGHRLRRYTSDHTVGEQLRRNGTPLDIAADHDNWIQTPLSEAAVATVYDVEVPADELVVLTSDGVHDYVAHEELEEMTAALQGSPQDLAQALIDAALPDEDGYRDDATAVVLAPAAGSGVER</sequence>
<proteinExistence type="predicted"/>
<name>A0ABT4TIQ7_9ACTN</name>
<dbReference type="SMART" id="SM00332">
    <property type="entry name" value="PP2Cc"/>
    <property type="match status" value="1"/>
</dbReference>
<keyword evidence="3" id="KW-1185">Reference proteome</keyword>
<dbReference type="RefSeq" id="WP_270677132.1">
    <property type="nucleotide sequence ID" value="NZ_JAQFWP010000012.1"/>
</dbReference>
<reference evidence="2" key="1">
    <citation type="submission" date="2023-01" db="EMBL/GenBank/DDBJ databases">
        <title>Draft genome sequence of Nocardiopsis sp. LSu2-4 isolated from halophytes.</title>
        <authorList>
            <person name="Duangmal K."/>
            <person name="Chantavorakit T."/>
        </authorList>
    </citation>
    <scope>NUCLEOTIDE SEQUENCE</scope>
    <source>
        <strain evidence="2">LSu2-4</strain>
    </source>
</reference>